<organism evidence="2">
    <name type="scientific">bioreactor metagenome</name>
    <dbReference type="NCBI Taxonomy" id="1076179"/>
    <lineage>
        <taxon>unclassified sequences</taxon>
        <taxon>metagenomes</taxon>
        <taxon>ecological metagenomes</taxon>
    </lineage>
</organism>
<evidence type="ECO:0000259" key="1">
    <source>
        <dbReference type="Pfam" id="PF07085"/>
    </source>
</evidence>
<dbReference type="AlphaFoldDB" id="A0A645GXC5"/>
<dbReference type="EMBL" id="VSSQ01082980">
    <property type="protein sequence ID" value="MPN31455.1"/>
    <property type="molecule type" value="Genomic_DNA"/>
</dbReference>
<gene>
    <name evidence="2" type="ORF">SDC9_178929</name>
</gene>
<sequence>MKVSEIVELLHAEVVCGKPEQLDIELKTGFASDMMSDVLAYMDSDMLLLTGLATPHTIRTAEMLDLRVIVFVRAKHPTQEMIDMANEFGIMLIRTQNTMFKACGVLYEHGLDGRGHIDA</sequence>
<name>A0A645GXC5_9ZZZZ</name>
<dbReference type="Gene3D" id="3.40.1390.20">
    <property type="entry name" value="HprK N-terminal domain-like"/>
    <property type="match status" value="1"/>
</dbReference>
<dbReference type="SUPFAM" id="SSF75138">
    <property type="entry name" value="HprK N-terminal domain-like"/>
    <property type="match status" value="1"/>
</dbReference>
<protein>
    <recommendedName>
        <fullName evidence="1">DRTGG domain-containing protein</fullName>
    </recommendedName>
</protein>
<reference evidence="2" key="1">
    <citation type="submission" date="2019-08" db="EMBL/GenBank/DDBJ databases">
        <authorList>
            <person name="Kucharzyk K."/>
            <person name="Murdoch R.W."/>
            <person name="Higgins S."/>
            <person name="Loffler F."/>
        </authorList>
    </citation>
    <scope>NUCLEOTIDE SEQUENCE</scope>
</reference>
<proteinExistence type="predicted"/>
<feature type="domain" description="DRTGG" evidence="1">
    <location>
        <begin position="5"/>
        <end position="102"/>
    </location>
</feature>
<dbReference type="InterPro" id="IPR010766">
    <property type="entry name" value="DRTGG"/>
</dbReference>
<dbReference type="InterPro" id="IPR028979">
    <property type="entry name" value="Ser_kin/Pase_Hpr-like_N_sf"/>
</dbReference>
<dbReference type="Pfam" id="PF07085">
    <property type="entry name" value="DRTGG"/>
    <property type="match status" value="1"/>
</dbReference>
<evidence type="ECO:0000313" key="2">
    <source>
        <dbReference type="EMBL" id="MPN31455.1"/>
    </source>
</evidence>
<comment type="caution">
    <text evidence="2">The sequence shown here is derived from an EMBL/GenBank/DDBJ whole genome shotgun (WGS) entry which is preliminary data.</text>
</comment>
<accession>A0A645GXC5</accession>